<sequence>MDMLGDAMKNPFSAASDFPAALGVPAQAEREYPDKLDARLLRIGAVCGLAAVMGALDSTIVAVAQHTFVIQFQSTPGIVAWTVAGYLLAFATVIPMTGWAADRFGAKRIFIGAVLVFTVGSLLCAVAPNILLLILFRMVQGAGGGVLAPVSFAIMTREAGPKRLGRLVAVGGIPVLLGPICGPILGGWLIGTYGWKWIFLINVPIGVLVVVFAAILFPREEPCPSETFDFVGVLLLSPGLVIFLFGVSSIGVRGTVADRYVLLPTALGLALIGGFVWHALHRADHPLIDLHLFRNPGLTRANVTVLVFATAAFGCMLLLPGYYQLVLHRTPIQAALYMLPQGIGAMSTIPLAGIFMDKRGAGKIVMAGISVIVVGLGIVSYGMAKQAPFTPILLIGLAIIGMGMGCTLMPLTGASVQTLAPHQIARGTTVISVNHQIAGSLGTAVMSMILTNQFNRSEYITAANKISALEEASALRGVPVNPSAIPSQSLAPGFWEHANRDYSHAYTLVFAIAAVFVALSLIPASFLSRTPADETADA</sequence>
<feature type="transmembrane region" description="Helical" evidence="7">
    <location>
        <begin position="197"/>
        <end position="218"/>
    </location>
</feature>
<dbReference type="Gene3D" id="1.20.1720.10">
    <property type="entry name" value="Multidrug resistance protein D"/>
    <property type="match status" value="1"/>
</dbReference>
<dbReference type="Pfam" id="PF07690">
    <property type="entry name" value="MFS_1"/>
    <property type="match status" value="1"/>
</dbReference>
<evidence type="ECO:0000256" key="1">
    <source>
        <dbReference type="ARBA" id="ARBA00004651"/>
    </source>
</evidence>
<dbReference type="GO" id="GO:0005886">
    <property type="term" value="C:plasma membrane"/>
    <property type="evidence" value="ECO:0007669"/>
    <property type="project" value="UniProtKB-SubCell"/>
</dbReference>
<dbReference type="EMBL" id="FUFA01000004">
    <property type="protein sequence ID" value="SPM34416.1"/>
    <property type="molecule type" value="Genomic_DNA"/>
</dbReference>
<dbReference type="Gene3D" id="1.20.1250.20">
    <property type="entry name" value="MFS general substrate transporter like domains"/>
    <property type="match status" value="1"/>
</dbReference>
<organism evidence="9 10">
    <name type="scientific">Mycobacterium rhizamassiliense</name>
    <dbReference type="NCBI Taxonomy" id="1841860"/>
    <lineage>
        <taxon>Bacteria</taxon>
        <taxon>Bacillati</taxon>
        <taxon>Actinomycetota</taxon>
        <taxon>Actinomycetes</taxon>
        <taxon>Mycobacteriales</taxon>
        <taxon>Mycobacteriaceae</taxon>
        <taxon>Mycobacterium</taxon>
    </lineage>
</organism>
<evidence type="ECO:0000256" key="6">
    <source>
        <dbReference type="ARBA" id="ARBA00023136"/>
    </source>
</evidence>
<accession>A0A2U3NSC5</accession>
<gene>
    <name evidence="9" type="ORF">MRAB57_2231</name>
</gene>
<evidence type="ECO:0000313" key="10">
    <source>
        <dbReference type="Proteomes" id="UP000240988"/>
    </source>
</evidence>
<feature type="transmembrane region" description="Helical" evidence="7">
    <location>
        <begin position="260"/>
        <end position="280"/>
    </location>
</feature>
<feature type="transmembrane region" description="Helical" evidence="7">
    <location>
        <begin position="230"/>
        <end position="248"/>
    </location>
</feature>
<dbReference type="STRING" id="1841860.GCA_900157375_02234"/>
<comment type="subcellular location">
    <subcellularLocation>
        <location evidence="1">Cell membrane</location>
        <topology evidence="1">Multi-pass membrane protein</topology>
    </subcellularLocation>
</comment>
<evidence type="ECO:0000313" key="9">
    <source>
        <dbReference type="EMBL" id="SPM34416.1"/>
    </source>
</evidence>
<feature type="transmembrane region" description="Helical" evidence="7">
    <location>
        <begin position="335"/>
        <end position="355"/>
    </location>
</feature>
<feature type="transmembrane region" description="Helical" evidence="7">
    <location>
        <begin position="505"/>
        <end position="526"/>
    </location>
</feature>
<feature type="transmembrane region" description="Helical" evidence="7">
    <location>
        <begin position="134"/>
        <end position="155"/>
    </location>
</feature>
<dbReference type="InterPro" id="IPR036259">
    <property type="entry name" value="MFS_trans_sf"/>
</dbReference>
<keyword evidence="5 7" id="KW-1133">Transmembrane helix</keyword>
<evidence type="ECO:0000259" key="8">
    <source>
        <dbReference type="PROSITE" id="PS50850"/>
    </source>
</evidence>
<feature type="domain" description="Major facilitator superfamily (MFS) profile" evidence="8">
    <location>
        <begin position="43"/>
        <end position="532"/>
    </location>
</feature>
<feature type="transmembrane region" description="Helical" evidence="7">
    <location>
        <begin position="301"/>
        <end position="323"/>
    </location>
</feature>
<dbReference type="InterPro" id="IPR004638">
    <property type="entry name" value="EmrB-like"/>
</dbReference>
<dbReference type="SUPFAM" id="SSF103473">
    <property type="entry name" value="MFS general substrate transporter"/>
    <property type="match status" value="1"/>
</dbReference>
<dbReference type="AlphaFoldDB" id="A0A2U3NSC5"/>
<dbReference type="Proteomes" id="UP000240988">
    <property type="component" value="Unassembled WGS sequence"/>
</dbReference>
<dbReference type="InterPro" id="IPR011701">
    <property type="entry name" value="MFS"/>
</dbReference>
<dbReference type="PANTHER" id="PTHR42718">
    <property type="entry name" value="MAJOR FACILITATOR SUPERFAMILY MULTIDRUG TRANSPORTER MFSC"/>
    <property type="match status" value="1"/>
</dbReference>
<evidence type="ECO:0000256" key="7">
    <source>
        <dbReference type="SAM" id="Phobius"/>
    </source>
</evidence>
<feature type="transmembrane region" description="Helical" evidence="7">
    <location>
        <begin position="389"/>
        <end position="411"/>
    </location>
</feature>
<dbReference type="CDD" id="cd17503">
    <property type="entry name" value="MFS_LmrB_MDR_like"/>
    <property type="match status" value="1"/>
</dbReference>
<dbReference type="InterPro" id="IPR020846">
    <property type="entry name" value="MFS_dom"/>
</dbReference>
<dbReference type="PROSITE" id="PS50850">
    <property type="entry name" value="MFS"/>
    <property type="match status" value="1"/>
</dbReference>
<evidence type="ECO:0000256" key="4">
    <source>
        <dbReference type="ARBA" id="ARBA00022692"/>
    </source>
</evidence>
<feature type="transmembrane region" description="Helical" evidence="7">
    <location>
        <begin position="167"/>
        <end position="191"/>
    </location>
</feature>
<keyword evidence="6 7" id="KW-0472">Membrane</keyword>
<feature type="transmembrane region" description="Helical" evidence="7">
    <location>
        <begin position="78"/>
        <end position="97"/>
    </location>
</feature>
<keyword evidence="4 7" id="KW-0812">Transmembrane</keyword>
<feature type="transmembrane region" description="Helical" evidence="7">
    <location>
        <begin position="109"/>
        <end position="128"/>
    </location>
</feature>
<evidence type="ECO:0000256" key="5">
    <source>
        <dbReference type="ARBA" id="ARBA00022989"/>
    </source>
</evidence>
<dbReference type="PANTHER" id="PTHR42718:SF46">
    <property type="entry name" value="BLR6921 PROTEIN"/>
    <property type="match status" value="1"/>
</dbReference>
<name>A0A2U3NSC5_9MYCO</name>
<evidence type="ECO:0000256" key="2">
    <source>
        <dbReference type="ARBA" id="ARBA00022448"/>
    </source>
</evidence>
<reference evidence="9 10" key="1">
    <citation type="submission" date="2017-01" db="EMBL/GenBank/DDBJ databases">
        <authorList>
            <consortium name="Urmite Genomes"/>
        </authorList>
    </citation>
    <scope>NUCLEOTIDE SEQUENCE [LARGE SCALE GENOMIC DNA]</scope>
    <source>
        <strain evidence="9 10">AB57</strain>
    </source>
</reference>
<keyword evidence="2" id="KW-0813">Transport</keyword>
<dbReference type="NCBIfam" id="TIGR00711">
    <property type="entry name" value="efflux_EmrB"/>
    <property type="match status" value="1"/>
</dbReference>
<keyword evidence="3" id="KW-1003">Cell membrane</keyword>
<proteinExistence type="predicted"/>
<protein>
    <submittedName>
        <fullName evidence="9">Predicted arabinose efflux permease, MFS family</fullName>
    </submittedName>
</protein>
<feature type="transmembrane region" description="Helical" evidence="7">
    <location>
        <begin position="364"/>
        <end position="383"/>
    </location>
</feature>
<keyword evidence="10" id="KW-1185">Reference proteome</keyword>
<feature type="transmembrane region" description="Helical" evidence="7">
    <location>
        <begin position="40"/>
        <end position="66"/>
    </location>
</feature>
<evidence type="ECO:0000256" key="3">
    <source>
        <dbReference type="ARBA" id="ARBA00022475"/>
    </source>
</evidence>
<dbReference type="GO" id="GO:0022857">
    <property type="term" value="F:transmembrane transporter activity"/>
    <property type="evidence" value="ECO:0007669"/>
    <property type="project" value="InterPro"/>
</dbReference>